<organism evidence="1">
    <name type="scientific">Medicago truncatula</name>
    <name type="common">Barrel medic</name>
    <name type="synonym">Medicago tribuloides</name>
    <dbReference type="NCBI Taxonomy" id="3880"/>
    <lineage>
        <taxon>Eukaryota</taxon>
        <taxon>Viridiplantae</taxon>
        <taxon>Streptophyta</taxon>
        <taxon>Embryophyta</taxon>
        <taxon>Tracheophyta</taxon>
        <taxon>Spermatophyta</taxon>
        <taxon>Magnoliopsida</taxon>
        <taxon>eudicotyledons</taxon>
        <taxon>Gunneridae</taxon>
        <taxon>Pentapetalae</taxon>
        <taxon>rosids</taxon>
        <taxon>fabids</taxon>
        <taxon>Fabales</taxon>
        <taxon>Fabaceae</taxon>
        <taxon>Papilionoideae</taxon>
        <taxon>50 kb inversion clade</taxon>
        <taxon>NPAAA clade</taxon>
        <taxon>Hologalegina</taxon>
        <taxon>IRL clade</taxon>
        <taxon>Trifolieae</taxon>
        <taxon>Medicago</taxon>
    </lineage>
</organism>
<dbReference type="AlphaFoldDB" id="I3S4R3"/>
<proteinExistence type="evidence at transcript level"/>
<name>I3S4R3_MEDTR</name>
<protein>
    <submittedName>
        <fullName evidence="1">Uncharacterized protein</fullName>
    </submittedName>
</protein>
<evidence type="ECO:0000313" key="1">
    <source>
        <dbReference type="EMBL" id="AFK35255.1"/>
    </source>
</evidence>
<reference evidence="1" key="1">
    <citation type="submission" date="2012-05" db="EMBL/GenBank/DDBJ databases">
        <authorList>
            <person name="Krishnakumar V."/>
            <person name="Cheung F."/>
            <person name="Xiao Y."/>
            <person name="Chan A."/>
            <person name="Moskal W.A."/>
            <person name="Town C.D."/>
        </authorList>
    </citation>
    <scope>NUCLEOTIDE SEQUENCE</scope>
</reference>
<sequence>MRKGLKLGKGKRLRILMLLSVRQLLSLFSWMSLERFLRKLTLIQRMLRGLVRKLVRSGGL</sequence>
<accession>I3S4R3</accession>
<dbReference type="EMBL" id="BT135460">
    <property type="protein sequence ID" value="AFK35255.1"/>
    <property type="molecule type" value="mRNA"/>
</dbReference>